<dbReference type="CDD" id="cd03801">
    <property type="entry name" value="GT4_PimA-like"/>
    <property type="match status" value="1"/>
</dbReference>
<evidence type="ECO:0000313" key="3">
    <source>
        <dbReference type="EMBL" id="KIX12923.1"/>
    </source>
</evidence>
<dbReference type="STRING" id="1429043.X474_16480"/>
<dbReference type="EMBL" id="AZAC01000021">
    <property type="protein sequence ID" value="KIX12923.1"/>
    <property type="molecule type" value="Genomic_DNA"/>
</dbReference>
<dbReference type="InterPro" id="IPR001296">
    <property type="entry name" value="Glyco_trans_1"/>
</dbReference>
<dbReference type="SUPFAM" id="SSF53756">
    <property type="entry name" value="UDP-Glycosyltransferase/glycogen phosphorylase"/>
    <property type="match status" value="1"/>
</dbReference>
<gene>
    <name evidence="3" type="ORF">X474_16480</name>
</gene>
<dbReference type="RefSeq" id="WP_044349972.1">
    <property type="nucleotide sequence ID" value="NZ_AZAC01000021.1"/>
</dbReference>
<dbReference type="AlphaFoldDB" id="A0A0D2HR13"/>
<dbReference type="Proteomes" id="UP000032233">
    <property type="component" value="Unassembled WGS sequence"/>
</dbReference>
<evidence type="ECO:0000313" key="4">
    <source>
        <dbReference type="Proteomes" id="UP000032233"/>
    </source>
</evidence>
<dbReference type="OrthoDB" id="9802525at2"/>
<comment type="caution">
    <text evidence="3">The sequence shown here is derived from an EMBL/GenBank/DDBJ whole genome shotgun (WGS) entry which is preliminary data.</text>
</comment>
<reference evidence="3 4" key="1">
    <citation type="submission" date="2013-11" db="EMBL/GenBank/DDBJ databases">
        <title>Metagenomic analysis of a methanogenic consortium involved in long chain n-alkane degradation.</title>
        <authorList>
            <person name="Davidova I.A."/>
            <person name="Callaghan A.V."/>
            <person name="Wawrik B."/>
            <person name="Pruitt S."/>
            <person name="Marks C."/>
            <person name="Duncan K.E."/>
            <person name="Suflita J.M."/>
        </authorList>
    </citation>
    <scope>NUCLEOTIDE SEQUENCE [LARGE SCALE GENOMIC DNA]</scope>
    <source>
        <strain evidence="3 4">SPR</strain>
    </source>
</reference>
<keyword evidence="4" id="KW-1185">Reference proteome</keyword>
<dbReference type="Pfam" id="PF00534">
    <property type="entry name" value="Glycos_transf_1"/>
    <property type="match status" value="1"/>
</dbReference>
<dbReference type="PANTHER" id="PTHR12526">
    <property type="entry name" value="GLYCOSYLTRANSFERASE"/>
    <property type="match status" value="1"/>
</dbReference>
<dbReference type="InterPro" id="IPR028098">
    <property type="entry name" value="Glyco_trans_4-like_N"/>
</dbReference>
<proteinExistence type="predicted"/>
<dbReference type="Pfam" id="PF13579">
    <property type="entry name" value="Glyco_trans_4_4"/>
    <property type="match status" value="1"/>
</dbReference>
<organism evidence="3 4">
    <name type="scientific">Dethiosulfatarculus sandiegensis</name>
    <dbReference type="NCBI Taxonomy" id="1429043"/>
    <lineage>
        <taxon>Bacteria</taxon>
        <taxon>Pseudomonadati</taxon>
        <taxon>Thermodesulfobacteriota</taxon>
        <taxon>Desulfarculia</taxon>
        <taxon>Desulfarculales</taxon>
        <taxon>Desulfarculaceae</taxon>
        <taxon>Dethiosulfatarculus</taxon>
    </lineage>
</organism>
<name>A0A0D2HR13_9BACT</name>
<dbReference type="GO" id="GO:0016757">
    <property type="term" value="F:glycosyltransferase activity"/>
    <property type="evidence" value="ECO:0007669"/>
    <property type="project" value="InterPro"/>
</dbReference>
<evidence type="ECO:0000259" key="2">
    <source>
        <dbReference type="Pfam" id="PF13579"/>
    </source>
</evidence>
<feature type="domain" description="Glycosyl transferase family 1" evidence="1">
    <location>
        <begin position="205"/>
        <end position="367"/>
    </location>
</feature>
<dbReference type="Gene3D" id="3.40.50.2000">
    <property type="entry name" value="Glycogen Phosphorylase B"/>
    <property type="match status" value="2"/>
</dbReference>
<protein>
    <submittedName>
        <fullName evidence="3">Uncharacterized protein</fullName>
    </submittedName>
</protein>
<accession>A0A0D2HR13</accession>
<dbReference type="InParanoid" id="A0A0D2HR13"/>
<sequence length="390" mass="42818">MRLAWLYPEHWGRDLPRVRAGAATMRALAEKGCEVHFVVGRFWGLKARLADLGMKSVPNLRIEPVFMAQTGPGLALPFNHHGVYNSCALARLKRLAGRGVDAVWVRHLKLADFLLAHTGNHGLRLVYEAHEIFSQTAREEGMNPEKLARLEAMEKRVLKGADKVAAISSPLAEALAPMVRESGPLPLVPSGVDRAFFLPLENRRQPGLVAYAGSLAPWKGVDLLLRALAKTRKTRLEILGGEENGRDWQRVSELADKLSVQDRLVLRAKAGQDQVRELLSRARVAVWPGAGAMRISAEFTSPLKLFEYLAAGCAVIAPDLPAARAVLEPDKDAVLFTPDDPDSLALAMDNLAEKPELSASLGQRGQKTAGKYTWEQRAQTMISVIKELSN</sequence>
<feature type="domain" description="Glycosyltransferase subfamily 4-like N-terminal" evidence="2">
    <location>
        <begin position="24"/>
        <end position="189"/>
    </location>
</feature>
<evidence type="ECO:0000259" key="1">
    <source>
        <dbReference type="Pfam" id="PF00534"/>
    </source>
</evidence>